<gene>
    <name evidence="2" type="ORF">EVOR1521_LOCUS973</name>
</gene>
<evidence type="ECO:0000313" key="2">
    <source>
        <dbReference type="EMBL" id="CAJ1370403.1"/>
    </source>
</evidence>
<dbReference type="AlphaFoldDB" id="A0AA36HJV6"/>
<keyword evidence="1" id="KW-0175">Coiled coil</keyword>
<name>A0AA36HJV6_9DINO</name>
<protein>
    <submittedName>
        <fullName evidence="2">Uncharacterized protein</fullName>
    </submittedName>
</protein>
<reference evidence="2" key="1">
    <citation type="submission" date="2023-08" db="EMBL/GenBank/DDBJ databases">
        <authorList>
            <person name="Chen Y."/>
            <person name="Shah S."/>
            <person name="Dougan E. K."/>
            <person name="Thang M."/>
            <person name="Chan C."/>
        </authorList>
    </citation>
    <scope>NUCLEOTIDE SEQUENCE</scope>
</reference>
<proteinExistence type="predicted"/>
<evidence type="ECO:0000256" key="1">
    <source>
        <dbReference type="SAM" id="Coils"/>
    </source>
</evidence>
<organism evidence="2 3">
    <name type="scientific">Effrenium voratum</name>
    <dbReference type="NCBI Taxonomy" id="2562239"/>
    <lineage>
        <taxon>Eukaryota</taxon>
        <taxon>Sar</taxon>
        <taxon>Alveolata</taxon>
        <taxon>Dinophyceae</taxon>
        <taxon>Suessiales</taxon>
        <taxon>Symbiodiniaceae</taxon>
        <taxon>Effrenium</taxon>
    </lineage>
</organism>
<dbReference type="Proteomes" id="UP001178507">
    <property type="component" value="Unassembled WGS sequence"/>
</dbReference>
<feature type="coiled-coil region" evidence="1">
    <location>
        <begin position="11"/>
        <end position="63"/>
    </location>
</feature>
<accession>A0AA36HJV6</accession>
<dbReference type="EMBL" id="CAUJNA010000014">
    <property type="protein sequence ID" value="CAJ1370403.1"/>
    <property type="molecule type" value="Genomic_DNA"/>
</dbReference>
<keyword evidence="3" id="KW-1185">Reference proteome</keyword>
<comment type="caution">
    <text evidence="2">The sequence shown here is derived from an EMBL/GenBank/DDBJ whole genome shotgun (WGS) entry which is preliminary data.</text>
</comment>
<sequence>MSEKCACASRAADAAQALDQERETRADLEEQLKTVRLRHAAEVNTLSVSLQVAQEQVEQLRAALQLEREPSGSRWQREALKLQEDLVEARKAWKAVDTRSLIRRDKELARLGLDAQAVEEMPCASRT</sequence>
<evidence type="ECO:0000313" key="3">
    <source>
        <dbReference type="Proteomes" id="UP001178507"/>
    </source>
</evidence>